<dbReference type="AlphaFoldDB" id="A0A7J4XLT2"/>
<organism evidence="2 3">
    <name type="scientific">Bacteroides salyersiae</name>
    <dbReference type="NCBI Taxonomy" id="291644"/>
    <lineage>
        <taxon>Bacteria</taxon>
        <taxon>Pseudomonadati</taxon>
        <taxon>Bacteroidota</taxon>
        <taxon>Bacteroidia</taxon>
        <taxon>Bacteroidales</taxon>
        <taxon>Bacteroidaceae</taxon>
        <taxon>Bacteroides</taxon>
    </lineage>
</organism>
<comment type="caution">
    <text evidence="2">The sequence shown here is derived from an EMBL/GenBank/DDBJ whole genome shotgun (WGS) entry which is preliminary data.</text>
</comment>
<dbReference type="InterPro" id="IPR024480">
    <property type="entry name" value="DUF3868"/>
</dbReference>
<accession>A0A7J4XLT2</accession>
<dbReference type="SUPFAM" id="SSF103088">
    <property type="entry name" value="OmpA-like"/>
    <property type="match status" value="1"/>
</dbReference>
<sequence length="508" mass="57298">MKREYIQTIVLLLLFSIGVSAQQKEYSGKMHVTPLSLEQKGDSVYIRITFDISGVNVDSRRSISLVPALVTADNRMDLPEVVVKGRGNYNVYQREIALMSSRQKASYASEAPYAVIPGFKSKNSKRIEYSVTVKYSAWMADAQLDMYEDLCGCGNPARRLGITMLANRIALEKVAEPYIITPHLAYVKPVAEAVKRREVIGEVLLNFAVNQTTIRPDYMDNRQELEKITNLVAEVRKDKDITVRSISVAGYASPEGKLANNQRLSEGRAKALVDYLRPNFDYPAELYKVVFGGENWGGLKECVEASQMLYREQVLEIIETVPAEINLATNTSRKKSLMNLKGGEPYRFMVREFCPLLRKAVCRVDFDVRSFSIDEAKKVLKSRPQNLSLNEMFLVANTYEKGSEDFIYLFETAARLFPEDMTANLNAAAAALSRRDTVYAKQYMDHIKSIPETPEYYNTAGVLEMLSGDYDKAESYLRKAVEMGLPEAGMNLGEITKKRENMALIGQK</sequence>
<gene>
    <name evidence="2" type="ORF">F3F73_05660</name>
</gene>
<dbReference type="InterPro" id="IPR011990">
    <property type="entry name" value="TPR-like_helical_dom_sf"/>
</dbReference>
<dbReference type="RefSeq" id="WP_130058457.1">
    <property type="nucleotide sequence ID" value="NZ_RCXT01000003.1"/>
</dbReference>
<dbReference type="Pfam" id="PF12984">
    <property type="entry name" value="DUF3868"/>
    <property type="match status" value="1"/>
</dbReference>
<evidence type="ECO:0000313" key="2">
    <source>
        <dbReference type="EMBL" id="KAA3767883.1"/>
    </source>
</evidence>
<feature type="domain" description="DUF3868" evidence="1">
    <location>
        <begin position="8"/>
        <end position="109"/>
    </location>
</feature>
<reference evidence="2 3" key="1">
    <citation type="journal article" date="2019" name="Nat. Med.">
        <title>A library of human gut bacterial isolates paired with longitudinal multiomics data enables mechanistic microbiome research.</title>
        <authorList>
            <person name="Poyet M."/>
            <person name="Groussin M."/>
            <person name="Gibbons S.M."/>
            <person name="Avila-Pacheco J."/>
            <person name="Jiang X."/>
            <person name="Kearney S.M."/>
            <person name="Perrotta A.R."/>
            <person name="Berdy B."/>
            <person name="Zhao S."/>
            <person name="Lieberman T.D."/>
            <person name="Swanson P.K."/>
            <person name="Smith M."/>
            <person name="Roesemann S."/>
            <person name="Alexander J.E."/>
            <person name="Rich S.A."/>
            <person name="Livny J."/>
            <person name="Vlamakis H."/>
            <person name="Clish C."/>
            <person name="Bullock K."/>
            <person name="Deik A."/>
            <person name="Scott J."/>
            <person name="Pierce K.A."/>
            <person name="Xavier R.J."/>
            <person name="Alm E.J."/>
        </authorList>
    </citation>
    <scope>NUCLEOTIDE SEQUENCE [LARGE SCALE GENOMIC DNA]</scope>
    <source>
        <strain evidence="2 3">BIOML-A10</strain>
    </source>
</reference>
<name>A0A7J4XLT2_9BACE</name>
<protein>
    <submittedName>
        <fullName evidence="2">DUF3868 domain-containing protein</fullName>
    </submittedName>
</protein>
<dbReference type="InterPro" id="IPR036737">
    <property type="entry name" value="OmpA-like_sf"/>
</dbReference>
<evidence type="ECO:0000259" key="1">
    <source>
        <dbReference type="Pfam" id="PF12984"/>
    </source>
</evidence>
<dbReference type="Gene3D" id="3.30.1330.60">
    <property type="entry name" value="OmpA-like domain"/>
    <property type="match status" value="1"/>
</dbReference>
<dbReference type="SUPFAM" id="SSF81901">
    <property type="entry name" value="HCP-like"/>
    <property type="match status" value="1"/>
</dbReference>
<evidence type="ECO:0000313" key="3">
    <source>
        <dbReference type="Proteomes" id="UP000422221"/>
    </source>
</evidence>
<proteinExistence type="predicted"/>
<dbReference type="Gene3D" id="1.25.40.10">
    <property type="entry name" value="Tetratricopeptide repeat domain"/>
    <property type="match status" value="1"/>
</dbReference>
<dbReference type="EMBL" id="VWMK01000004">
    <property type="protein sequence ID" value="KAA3767883.1"/>
    <property type="molecule type" value="Genomic_DNA"/>
</dbReference>
<dbReference type="Proteomes" id="UP000422221">
    <property type="component" value="Unassembled WGS sequence"/>
</dbReference>